<dbReference type="RefSeq" id="WP_263734696.1">
    <property type="nucleotide sequence ID" value="NZ_JAOWKY010000002.1"/>
</dbReference>
<feature type="domain" description="Teneurin-like YD-shell" evidence="2">
    <location>
        <begin position="83"/>
        <end position="195"/>
    </location>
</feature>
<keyword evidence="4" id="KW-1185">Reference proteome</keyword>
<accession>A0ABT2ZD19</accession>
<name>A0ABT2ZD19_9RHOB</name>
<dbReference type="Proteomes" id="UP001652542">
    <property type="component" value="Unassembled WGS sequence"/>
</dbReference>
<evidence type="ECO:0000313" key="3">
    <source>
        <dbReference type="EMBL" id="MCV2869038.1"/>
    </source>
</evidence>
<reference evidence="3 4" key="1">
    <citation type="submission" date="2022-10" db="EMBL/GenBank/DDBJ databases">
        <title>Defluviimonas sp. nov., isolated from ocean surface water.</title>
        <authorList>
            <person name="He W."/>
            <person name="Wang L."/>
            <person name="Zhang D.-F."/>
        </authorList>
    </citation>
    <scope>NUCLEOTIDE SEQUENCE [LARGE SCALE GENOMIC DNA]</scope>
    <source>
        <strain evidence="3 4">WL0002</strain>
    </source>
</reference>
<comment type="caution">
    <text evidence="3">The sequence shown here is derived from an EMBL/GenBank/DDBJ whole genome shotgun (WGS) entry which is preliminary data.</text>
</comment>
<keyword evidence="1" id="KW-0677">Repeat</keyword>
<dbReference type="NCBIfam" id="TIGR03696">
    <property type="entry name" value="Rhs_assc_core"/>
    <property type="match status" value="1"/>
</dbReference>
<dbReference type="InterPro" id="IPR022385">
    <property type="entry name" value="Rhs_assc_core"/>
</dbReference>
<dbReference type="PANTHER" id="PTHR32305">
    <property type="match status" value="1"/>
</dbReference>
<evidence type="ECO:0000259" key="2">
    <source>
        <dbReference type="Pfam" id="PF25023"/>
    </source>
</evidence>
<gene>
    <name evidence="3" type="ORF">OEW28_10410</name>
</gene>
<evidence type="ECO:0000256" key="1">
    <source>
        <dbReference type="ARBA" id="ARBA00022737"/>
    </source>
</evidence>
<evidence type="ECO:0000313" key="4">
    <source>
        <dbReference type="Proteomes" id="UP001652542"/>
    </source>
</evidence>
<protein>
    <recommendedName>
        <fullName evidence="2">Teneurin-like YD-shell domain-containing protein</fullName>
    </recommendedName>
</protein>
<dbReference type="EMBL" id="JAOWKY010000002">
    <property type="protein sequence ID" value="MCV2869038.1"/>
    <property type="molecule type" value="Genomic_DNA"/>
</dbReference>
<proteinExistence type="predicted"/>
<dbReference type="InterPro" id="IPR050708">
    <property type="entry name" value="T6SS_VgrG/RHS"/>
</dbReference>
<organism evidence="3 4">
    <name type="scientific">Albidovulum marisflavi</name>
    <dbReference type="NCBI Taxonomy" id="2984159"/>
    <lineage>
        <taxon>Bacteria</taxon>
        <taxon>Pseudomonadati</taxon>
        <taxon>Pseudomonadota</taxon>
        <taxon>Alphaproteobacteria</taxon>
        <taxon>Rhodobacterales</taxon>
        <taxon>Paracoccaceae</taxon>
        <taxon>Albidovulum</taxon>
    </lineage>
</organism>
<dbReference type="Gene3D" id="2.180.10.10">
    <property type="entry name" value="RHS repeat-associated core"/>
    <property type="match status" value="1"/>
</dbReference>
<sequence length="422" mass="44284">MGTKHVFAGTTRLVSKLVKQPKDIDGDGVPDPIANCAAEPWGWTNGNGLGLGHANGNNGQGNGWCNGGGNGNNPPGAELYEFQQYYFHPDHLGSSSYVTDADGEIFQHLEYFPFGETWVEEHSNTQRTPYLFTGKELDEKTQLYYFGARYYDPRTSVWQSPDPILASYLGGSGSGSGVYSPMNLSLYGYSHQRPVVLFDPDGREVGKFDWDRLTALTLGGAALGSTTLATAGTVCTVGAPACSGAGYVGGGVIGGVGGAIVGLGTEIVEESSPYVVAGAQWVGNQSAGLWNWMTGNGATSQALPHPDIRAKDLPAPPPGRVPLFRAVGAGEAAALLANAGRFTPSPYGSEGKYFALDPLGAAIEGRALHPEGFVVVATTAPSMVVNNGSYFEDATREGKVPSVVVWNPELPLLTPAIPVLVD</sequence>
<dbReference type="PANTHER" id="PTHR32305:SF15">
    <property type="entry name" value="PROTEIN RHSA-RELATED"/>
    <property type="match status" value="1"/>
</dbReference>
<dbReference type="Pfam" id="PF25023">
    <property type="entry name" value="TEN_YD-shell"/>
    <property type="match status" value="1"/>
</dbReference>
<dbReference type="InterPro" id="IPR056823">
    <property type="entry name" value="TEN-like_YD-shell"/>
</dbReference>